<dbReference type="RefSeq" id="WP_262575952.1">
    <property type="nucleotide sequence ID" value="NZ_JAOQKJ010000022.1"/>
</dbReference>
<organism evidence="1 2">
    <name type="scientific">Suilimivivens aceti</name>
    <dbReference type="NCBI Taxonomy" id="2981774"/>
    <lineage>
        <taxon>Bacteria</taxon>
        <taxon>Bacillati</taxon>
        <taxon>Bacillota</taxon>
        <taxon>Clostridia</taxon>
        <taxon>Lachnospirales</taxon>
        <taxon>Lachnospiraceae</taxon>
        <taxon>Suilimivivens</taxon>
    </lineage>
</organism>
<proteinExistence type="predicted"/>
<reference evidence="1 2" key="1">
    <citation type="journal article" date="2021" name="ISME Commun">
        <title>Automated analysis of genomic sequences facilitates high-throughput and comprehensive description of bacteria.</title>
        <authorList>
            <person name="Hitch T.C.A."/>
        </authorList>
    </citation>
    <scope>NUCLEOTIDE SEQUENCE [LARGE SCALE GENOMIC DNA]</scope>
    <source>
        <strain evidence="1 2">Sanger_18</strain>
    </source>
</reference>
<accession>A0ABT2T6Q0</accession>
<evidence type="ECO:0008006" key="3">
    <source>
        <dbReference type="Google" id="ProtNLM"/>
    </source>
</evidence>
<comment type="caution">
    <text evidence="1">The sequence shown here is derived from an EMBL/GenBank/DDBJ whole genome shotgun (WGS) entry which is preliminary data.</text>
</comment>
<gene>
    <name evidence="1" type="ORF">OCV77_15885</name>
</gene>
<keyword evidence="2" id="KW-1185">Reference proteome</keyword>
<evidence type="ECO:0000313" key="1">
    <source>
        <dbReference type="EMBL" id="MCU6745949.1"/>
    </source>
</evidence>
<evidence type="ECO:0000313" key="2">
    <source>
        <dbReference type="Proteomes" id="UP001652432"/>
    </source>
</evidence>
<dbReference type="Proteomes" id="UP001652432">
    <property type="component" value="Unassembled WGS sequence"/>
</dbReference>
<sequence>MRIYEEGSREKLSAVICNQCGKKMKVENGILMEGCCHVETPFSYFSQKDGHRYLFDLCEECYDRIIAEFSVPAEIREETELL</sequence>
<dbReference type="EMBL" id="JAOQKJ010000022">
    <property type="protein sequence ID" value="MCU6745949.1"/>
    <property type="molecule type" value="Genomic_DNA"/>
</dbReference>
<name>A0ABT2T6Q0_9FIRM</name>
<protein>
    <recommendedName>
        <fullName evidence="3">Ribosomal-protein-alanine N-acetyltransferase</fullName>
    </recommendedName>
</protein>